<accession>A0A4P9XSX3</accession>
<feature type="transmembrane region" description="Helical" evidence="2">
    <location>
        <begin position="48"/>
        <end position="67"/>
    </location>
</feature>
<keyword evidence="2" id="KW-0472">Membrane</keyword>
<keyword evidence="2" id="KW-0812">Transmembrane</keyword>
<evidence type="ECO:0000313" key="4">
    <source>
        <dbReference type="Proteomes" id="UP000271241"/>
    </source>
</evidence>
<dbReference type="EMBL" id="KZ992595">
    <property type="protein sequence ID" value="RKP08510.1"/>
    <property type="molecule type" value="Genomic_DNA"/>
</dbReference>
<feature type="region of interest" description="Disordered" evidence="1">
    <location>
        <begin position="214"/>
        <end position="237"/>
    </location>
</feature>
<dbReference type="Proteomes" id="UP000271241">
    <property type="component" value="Unassembled WGS sequence"/>
</dbReference>
<gene>
    <name evidence="3" type="ORF">THASP1DRAFT_29686</name>
</gene>
<proteinExistence type="predicted"/>
<protein>
    <recommendedName>
        <fullName evidence="5">Transmembrane protein 242</fullName>
    </recommendedName>
</protein>
<feature type="compositionally biased region" description="Low complexity" evidence="1">
    <location>
        <begin position="15"/>
        <end position="26"/>
    </location>
</feature>
<keyword evidence="2" id="KW-1133">Transmembrane helix</keyword>
<dbReference type="AlphaFoldDB" id="A0A4P9XSX3"/>
<sequence>MSSQAQPNLQEAQHVASVSDNSADVSASNLPSSSLDIWLDRLMSPRNAAIATGVILIVSTGLSAALIRRRPASGRIAAELPAHFRPVRSLNAAPVTSATALAGHTPSMAKTSAVAVEEELEAYSPEARRAGRWLAIKALGIGTAACLLVNGVAAWAIGRALGIEEFSDWCKRTIPRRAAPVREFIYRDLDEKEVNAIPLESWSDLSDRAQLEWEREKVERRQQRQQPQPPAGAARQS</sequence>
<reference evidence="4" key="1">
    <citation type="journal article" date="2018" name="Nat. Microbiol.">
        <title>Leveraging single-cell genomics to expand the fungal tree of life.</title>
        <authorList>
            <person name="Ahrendt S.R."/>
            <person name="Quandt C.A."/>
            <person name="Ciobanu D."/>
            <person name="Clum A."/>
            <person name="Salamov A."/>
            <person name="Andreopoulos B."/>
            <person name="Cheng J.F."/>
            <person name="Woyke T."/>
            <person name="Pelin A."/>
            <person name="Henrissat B."/>
            <person name="Reynolds N.K."/>
            <person name="Benny G.L."/>
            <person name="Smith M.E."/>
            <person name="James T.Y."/>
            <person name="Grigoriev I.V."/>
        </authorList>
    </citation>
    <scope>NUCLEOTIDE SEQUENCE [LARGE SCALE GENOMIC DNA]</scope>
    <source>
        <strain evidence="4">RSA 1356</strain>
    </source>
</reference>
<feature type="region of interest" description="Disordered" evidence="1">
    <location>
        <begin position="1"/>
        <end position="26"/>
    </location>
</feature>
<organism evidence="3 4">
    <name type="scientific">Thamnocephalis sphaerospora</name>
    <dbReference type="NCBI Taxonomy" id="78915"/>
    <lineage>
        <taxon>Eukaryota</taxon>
        <taxon>Fungi</taxon>
        <taxon>Fungi incertae sedis</taxon>
        <taxon>Zoopagomycota</taxon>
        <taxon>Zoopagomycotina</taxon>
        <taxon>Zoopagomycetes</taxon>
        <taxon>Zoopagales</taxon>
        <taxon>Sigmoideomycetaceae</taxon>
        <taxon>Thamnocephalis</taxon>
    </lineage>
</organism>
<evidence type="ECO:0000256" key="2">
    <source>
        <dbReference type="SAM" id="Phobius"/>
    </source>
</evidence>
<feature type="transmembrane region" description="Helical" evidence="2">
    <location>
        <begin position="134"/>
        <end position="157"/>
    </location>
</feature>
<name>A0A4P9XSX3_9FUNG</name>
<feature type="compositionally biased region" description="Polar residues" evidence="1">
    <location>
        <begin position="1"/>
        <end position="11"/>
    </location>
</feature>
<evidence type="ECO:0000313" key="3">
    <source>
        <dbReference type="EMBL" id="RKP08510.1"/>
    </source>
</evidence>
<dbReference type="OrthoDB" id="2378895at2759"/>
<evidence type="ECO:0000256" key="1">
    <source>
        <dbReference type="SAM" id="MobiDB-lite"/>
    </source>
</evidence>
<evidence type="ECO:0008006" key="5">
    <source>
        <dbReference type="Google" id="ProtNLM"/>
    </source>
</evidence>
<keyword evidence="4" id="KW-1185">Reference proteome</keyword>